<gene>
    <name evidence="1" type="ORF">J2Z49_002371</name>
</gene>
<reference evidence="1 2" key="1">
    <citation type="submission" date="2023-07" db="EMBL/GenBank/DDBJ databases">
        <title>Genomic Encyclopedia of Type Strains, Phase IV (KMG-IV): sequencing the most valuable type-strain genomes for metagenomic binning, comparative biology and taxonomic classification.</title>
        <authorList>
            <person name="Goeker M."/>
        </authorList>
    </citation>
    <scope>NUCLEOTIDE SEQUENCE [LARGE SCALE GENOMIC DNA]</scope>
    <source>
        <strain evidence="1 2">DSM 12396</strain>
    </source>
</reference>
<dbReference type="EMBL" id="JAUSUX010000021">
    <property type="protein sequence ID" value="MDQ0287250.1"/>
    <property type="molecule type" value="Genomic_DNA"/>
</dbReference>
<name>A0ABU0B3F8_9FIRM</name>
<protein>
    <recommendedName>
        <fullName evidence="3">Restriction alleviation protein, Lar family</fullName>
    </recommendedName>
</protein>
<accession>A0ABU0B3F8</accession>
<comment type="caution">
    <text evidence="1">The sequence shown here is derived from an EMBL/GenBank/DDBJ whole genome shotgun (WGS) entry which is preliminary data.</text>
</comment>
<dbReference type="RefSeq" id="WP_307403114.1">
    <property type="nucleotide sequence ID" value="NZ_JAUSUX010000021.1"/>
</dbReference>
<evidence type="ECO:0008006" key="3">
    <source>
        <dbReference type="Google" id="ProtNLM"/>
    </source>
</evidence>
<keyword evidence="2" id="KW-1185">Reference proteome</keyword>
<dbReference type="Proteomes" id="UP001225644">
    <property type="component" value="Unassembled WGS sequence"/>
</dbReference>
<evidence type="ECO:0000313" key="2">
    <source>
        <dbReference type="Proteomes" id="UP001225644"/>
    </source>
</evidence>
<organism evidence="1 2">
    <name type="scientific">Desulfofundulus luciae</name>
    <dbReference type="NCBI Taxonomy" id="74702"/>
    <lineage>
        <taxon>Bacteria</taxon>
        <taxon>Bacillati</taxon>
        <taxon>Bacillota</taxon>
        <taxon>Clostridia</taxon>
        <taxon>Eubacteriales</taxon>
        <taxon>Peptococcaceae</taxon>
        <taxon>Desulfofundulus</taxon>
    </lineage>
</organism>
<proteinExistence type="predicted"/>
<sequence length="87" mass="9879">MDRTIKKRKSQRQGPVELFCPYCDRTMPYGYDPALGYCRCTGCGVSTEDFHTRTKNGLWDPQKKDAVERAVVESGLVYRGKGKRSKG</sequence>
<evidence type="ECO:0000313" key="1">
    <source>
        <dbReference type="EMBL" id="MDQ0287250.1"/>
    </source>
</evidence>